<evidence type="ECO:0000313" key="1">
    <source>
        <dbReference type="EMBL" id="KAL3524917.1"/>
    </source>
</evidence>
<dbReference type="Proteomes" id="UP001630127">
    <property type="component" value="Unassembled WGS sequence"/>
</dbReference>
<sequence>MIEMSKRMLLSITKRYKYLCSKFVKLVALAFEVEEAYEMLEKDAHDLALKVEEIRSRCMNMGESNVDIQASPVEATEKSESAKENSPIEVLAKRVRGLKKKERS</sequence>
<protein>
    <submittedName>
        <fullName evidence="1">Uncharacterized protein</fullName>
    </submittedName>
</protein>
<dbReference type="EMBL" id="JBJUIK010000006">
    <property type="protein sequence ID" value="KAL3524917.1"/>
    <property type="molecule type" value="Genomic_DNA"/>
</dbReference>
<dbReference type="AlphaFoldDB" id="A0ABD3A2A2"/>
<organism evidence="1 2">
    <name type="scientific">Cinchona calisaya</name>
    <dbReference type="NCBI Taxonomy" id="153742"/>
    <lineage>
        <taxon>Eukaryota</taxon>
        <taxon>Viridiplantae</taxon>
        <taxon>Streptophyta</taxon>
        <taxon>Embryophyta</taxon>
        <taxon>Tracheophyta</taxon>
        <taxon>Spermatophyta</taxon>
        <taxon>Magnoliopsida</taxon>
        <taxon>eudicotyledons</taxon>
        <taxon>Gunneridae</taxon>
        <taxon>Pentapetalae</taxon>
        <taxon>asterids</taxon>
        <taxon>lamiids</taxon>
        <taxon>Gentianales</taxon>
        <taxon>Rubiaceae</taxon>
        <taxon>Cinchonoideae</taxon>
        <taxon>Cinchoneae</taxon>
        <taxon>Cinchona</taxon>
    </lineage>
</organism>
<evidence type="ECO:0000313" key="2">
    <source>
        <dbReference type="Proteomes" id="UP001630127"/>
    </source>
</evidence>
<reference evidence="1 2" key="1">
    <citation type="submission" date="2024-11" db="EMBL/GenBank/DDBJ databases">
        <title>A near-complete genome assembly of Cinchona calisaya.</title>
        <authorList>
            <person name="Lian D.C."/>
            <person name="Zhao X.W."/>
            <person name="Wei L."/>
        </authorList>
    </citation>
    <scope>NUCLEOTIDE SEQUENCE [LARGE SCALE GENOMIC DNA]</scope>
    <source>
        <tissue evidence="1">Nenye</tissue>
    </source>
</reference>
<proteinExistence type="predicted"/>
<keyword evidence="2" id="KW-1185">Reference proteome</keyword>
<comment type="caution">
    <text evidence="1">The sequence shown here is derived from an EMBL/GenBank/DDBJ whole genome shotgun (WGS) entry which is preliminary data.</text>
</comment>
<accession>A0ABD3A2A2</accession>
<name>A0ABD3A2A2_9GENT</name>
<gene>
    <name evidence="1" type="ORF">ACH5RR_013289</name>
</gene>